<name>A0A6J5NVN8_9CAUD</name>
<organism evidence="1">
    <name type="scientific">uncultured Caudovirales phage</name>
    <dbReference type="NCBI Taxonomy" id="2100421"/>
    <lineage>
        <taxon>Viruses</taxon>
        <taxon>Duplodnaviria</taxon>
        <taxon>Heunggongvirae</taxon>
        <taxon>Uroviricota</taxon>
        <taxon>Caudoviricetes</taxon>
        <taxon>Peduoviridae</taxon>
        <taxon>Maltschvirus</taxon>
        <taxon>Maltschvirus maltsch</taxon>
    </lineage>
</organism>
<sequence length="193" mass="21778">MSFLENYEDVATRIQRFWATHPSGKIHTSITDIDLVAGYVLVECRVYREFEDVEPSGIDFAYGNVSTFNSGMKKWFVEDTVTSAIGRAVGLVLGTDKRPTAQNMAQVEQPSEPKAVVWDTQEPEDPWATHTATHNTTEPTPRCDHGSRVWKTGEKNGKAWAHYKCQEANRENQCAPIWYVVGSDGKWKPQVQS</sequence>
<gene>
    <name evidence="1" type="ORF">UFOVP797_13</name>
</gene>
<protein>
    <submittedName>
        <fullName evidence="1">Uncharacterized protein</fullName>
    </submittedName>
</protein>
<proteinExistence type="predicted"/>
<accession>A0A6J5NVN8</accession>
<reference evidence="1" key="1">
    <citation type="submission" date="2020-04" db="EMBL/GenBank/DDBJ databases">
        <authorList>
            <person name="Chiriac C."/>
            <person name="Salcher M."/>
            <person name="Ghai R."/>
            <person name="Kavagutti S V."/>
        </authorList>
    </citation>
    <scope>NUCLEOTIDE SEQUENCE</scope>
</reference>
<dbReference type="EMBL" id="LR796740">
    <property type="protein sequence ID" value="CAB4163057.1"/>
    <property type="molecule type" value="Genomic_DNA"/>
</dbReference>
<evidence type="ECO:0000313" key="1">
    <source>
        <dbReference type="EMBL" id="CAB4163057.1"/>
    </source>
</evidence>